<feature type="binding site" evidence="10">
    <location>
        <position position="207"/>
    </location>
    <ligand>
        <name>substrate</name>
    </ligand>
</feature>
<keyword evidence="7 10" id="KW-0443">Lipid metabolism</keyword>
<keyword evidence="6 10" id="KW-0378">Hydrolase</keyword>
<dbReference type="GO" id="GO:0005737">
    <property type="term" value="C:cytoplasm"/>
    <property type="evidence" value="ECO:0007669"/>
    <property type="project" value="InterPro"/>
</dbReference>
<sequence>MSGRGNPPFDLTMTTLFISDLHLSPLQPQTTDCFVNFMREEAIHADALYVLGDLFEFWIGDDDPSEFAAQIKSEFLSLTQRGTPCYFIQGNRDFLLNKRFCQETGVTLLPEHTVIDLYGRKTVILHGDTLCTQDTKYQSFRAKVHMPWLQWLFNRLPFFTRRCIVSKIQGDIREVKATKSLDIMDVTQSEVEALMTSEGVDLMIHGHTHRPNVHHFSVDDKKYTRIVLGDWYHQGSVLVCSPDSNSLEVRRFAQSMTQAAENRPYD</sequence>
<dbReference type="AlphaFoldDB" id="A0A1H5Z169"/>
<evidence type="ECO:0000313" key="12">
    <source>
        <dbReference type="EMBL" id="SEG29790.1"/>
    </source>
</evidence>
<dbReference type="InterPro" id="IPR043461">
    <property type="entry name" value="LpxH-like"/>
</dbReference>
<proteinExistence type="inferred from homology"/>
<feature type="binding site" evidence="10">
    <location>
        <position position="53"/>
    </location>
    <ligand>
        <name>Mn(2+)</name>
        <dbReference type="ChEBI" id="CHEBI:29035"/>
        <label>1</label>
    </ligand>
</feature>
<comment type="catalytic activity">
    <reaction evidence="10">
        <text>UDP-2-N,3-O-bis[(3R)-3-hydroxytetradecanoyl]-alpha-D-glucosamine + H2O = 2-N,3-O-bis[(3R)-3-hydroxytetradecanoyl]-alpha-D-glucosaminyl 1-phosphate + UMP + 2 H(+)</text>
        <dbReference type="Rhea" id="RHEA:25213"/>
        <dbReference type="ChEBI" id="CHEBI:15377"/>
        <dbReference type="ChEBI" id="CHEBI:15378"/>
        <dbReference type="ChEBI" id="CHEBI:57865"/>
        <dbReference type="ChEBI" id="CHEBI:57957"/>
        <dbReference type="ChEBI" id="CHEBI:78847"/>
        <dbReference type="EC" id="3.6.1.54"/>
    </reaction>
</comment>
<comment type="subcellular location">
    <subcellularLocation>
        <location evidence="10">Cell inner membrane</location>
        <topology evidence="10">Peripheral membrane protein</topology>
        <orientation evidence="10">Cytoplasmic side</orientation>
    </subcellularLocation>
</comment>
<keyword evidence="9 10" id="KW-0464">Manganese</keyword>
<keyword evidence="13" id="KW-1185">Reference proteome</keyword>
<dbReference type="Proteomes" id="UP000236721">
    <property type="component" value="Unassembled WGS sequence"/>
</dbReference>
<feature type="binding site" evidence="10">
    <location>
        <position position="126"/>
    </location>
    <ligand>
        <name>Mn(2+)</name>
        <dbReference type="ChEBI" id="CHEBI:29035"/>
        <label>2</label>
    </ligand>
</feature>
<name>A0A1H5Z169_9VIBR</name>
<feature type="binding site" evidence="10">
    <location>
        <position position="20"/>
    </location>
    <ligand>
        <name>Mn(2+)</name>
        <dbReference type="ChEBI" id="CHEBI:29035"/>
        <label>1</label>
    </ligand>
</feature>
<dbReference type="NCBIfam" id="TIGR01854">
    <property type="entry name" value="lipid_A_lpxH"/>
    <property type="match status" value="1"/>
</dbReference>
<dbReference type="Pfam" id="PF00149">
    <property type="entry name" value="Metallophos"/>
    <property type="match status" value="1"/>
</dbReference>
<evidence type="ECO:0000256" key="8">
    <source>
        <dbReference type="ARBA" id="ARBA00023136"/>
    </source>
</evidence>
<evidence type="ECO:0000256" key="3">
    <source>
        <dbReference type="ARBA" id="ARBA00022519"/>
    </source>
</evidence>
<accession>A0A1H5Z169</accession>
<evidence type="ECO:0000256" key="4">
    <source>
        <dbReference type="ARBA" id="ARBA00022556"/>
    </source>
</evidence>
<dbReference type="EMBL" id="FNVG01000010">
    <property type="protein sequence ID" value="SEG29790.1"/>
    <property type="molecule type" value="Genomic_DNA"/>
</dbReference>
<dbReference type="CDD" id="cd07398">
    <property type="entry name" value="MPP_YbbF-LpxH"/>
    <property type="match status" value="1"/>
</dbReference>
<feature type="binding site" evidence="10">
    <location>
        <position position="134"/>
    </location>
    <ligand>
        <name>substrate</name>
    </ligand>
</feature>
<feature type="binding site" evidence="10">
    <location>
        <begin position="91"/>
        <end position="92"/>
    </location>
    <ligand>
        <name>substrate</name>
    </ligand>
</feature>
<protein>
    <recommendedName>
        <fullName evidence="10">UDP-2,3-diacylglucosamine hydrolase</fullName>
        <ecNumber evidence="10">3.6.1.54</ecNumber>
    </recommendedName>
    <alternativeName>
        <fullName evidence="10">UDP-2,3-diacylglucosamine diphosphatase</fullName>
    </alternativeName>
</protein>
<keyword evidence="1 10" id="KW-1003">Cell membrane</keyword>
<comment type="function">
    <text evidence="10">Hydrolyzes the pyrophosphate bond of UDP-2,3-diacylglucosamine to yield 2,3-diacylglucosamine 1-phosphate (lipid X) and UMP by catalyzing the attack of water at the alpha-P atom. Involved in the biosynthesis of lipid A, a phosphorylated glycolipid that anchors the lipopolysaccharide to the outer membrane of the cell.</text>
</comment>
<evidence type="ECO:0000259" key="11">
    <source>
        <dbReference type="Pfam" id="PF00149"/>
    </source>
</evidence>
<dbReference type="PANTHER" id="PTHR34990">
    <property type="entry name" value="UDP-2,3-DIACYLGLUCOSAMINE HYDROLASE-RELATED"/>
    <property type="match status" value="1"/>
</dbReference>
<gene>
    <name evidence="10" type="primary">lpxH</name>
    <name evidence="12" type="ORF">SAMN04488244_110122</name>
</gene>
<evidence type="ECO:0000256" key="2">
    <source>
        <dbReference type="ARBA" id="ARBA00022516"/>
    </source>
</evidence>
<evidence type="ECO:0000256" key="6">
    <source>
        <dbReference type="ARBA" id="ARBA00022801"/>
    </source>
</evidence>
<feature type="binding site" evidence="10">
    <location>
        <position position="22"/>
    </location>
    <ligand>
        <name>Mn(2+)</name>
        <dbReference type="ChEBI" id="CHEBI:29035"/>
        <label>1</label>
    </ligand>
</feature>
<evidence type="ECO:0000256" key="5">
    <source>
        <dbReference type="ARBA" id="ARBA00022723"/>
    </source>
</evidence>
<evidence type="ECO:0000256" key="10">
    <source>
        <dbReference type="HAMAP-Rule" id="MF_00575"/>
    </source>
</evidence>
<dbReference type="InterPro" id="IPR029052">
    <property type="entry name" value="Metallo-depent_PP-like"/>
</dbReference>
<keyword evidence="4 10" id="KW-0441">Lipid A biosynthesis</keyword>
<feature type="binding site" evidence="10">
    <location>
        <position position="91"/>
    </location>
    <ligand>
        <name>Mn(2+)</name>
        <dbReference type="ChEBI" id="CHEBI:29035"/>
        <label>2</label>
    </ligand>
</feature>
<comment type="caution">
    <text evidence="10">Lacks conserved residue(s) required for the propagation of feature annotation.</text>
</comment>
<feature type="binding site" evidence="10">
    <location>
        <position position="176"/>
    </location>
    <ligand>
        <name>substrate</name>
    </ligand>
</feature>
<dbReference type="SUPFAM" id="SSF56300">
    <property type="entry name" value="Metallo-dependent phosphatases"/>
    <property type="match status" value="1"/>
</dbReference>
<dbReference type="GO" id="GO:0019897">
    <property type="term" value="C:extrinsic component of plasma membrane"/>
    <property type="evidence" value="ECO:0007669"/>
    <property type="project" value="UniProtKB-UniRule"/>
</dbReference>
<dbReference type="UniPathway" id="UPA00359">
    <property type="reaction ID" value="UER00480"/>
</dbReference>
<comment type="cofactor">
    <cofactor evidence="10">
        <name>Mn(2+)</name>
        <dbReference type="ChEBI" id="CHEBI:29035"/>
    </cofactor>
    <text evidence="10">Binds 2 Mn(2+) ions per subunit in a binuclear metal center.</text>
</comment>
<feature type="domain" description="Calcineurin-like phosphoesterase" evidence="11">
    <location>
        <begin position="13"/>
        <end position="211"/>
    </location>
</feature>
<evidence type="ECO:0000256" key="9">
    <source>
        <dbReference type="ARBA" id="ARBA00023211"/>
    </source>
</evidence>
<feature type="binding site" evidence="10">
    <location>
        <position position="207"/>
    </location>
    <ligand>
        <name>Mn(2+)</name>
        <dbReference type="ChEBI" id="CHEBI:29035"/>
        <label>2</label>
    </ligand>
</feature>
<dbReference type="GO" id="GO:0008758">
    <property type="term" value="F:UDP-2,3-diacylglucosamine hydrolase activity"/>
    <property type="evidence" value="ECO:0007669"/>
    <property type="project" value="UniProtKB-UniRule"/>
</dbReference>
<comment type="similarity">
    <text evidence="10">Belongs to the LpxH family.</text>
</comment>
<dbReference type="GO" id="GO:0030145">
    <property type="term" value="F:manganese ion binding"/>
    <property type="evidence" value="ECO:0007669"/>
    <property type="project" value="UniProtKB-UniRule"/>
</dbReference>
<dbReference type="EC" id="3.6.1.54" evidence="10"/>
<evidence type="ECO:0000256" key="7">
    <source>
        <dbReference type="ARBA" id="ARBA00023098"/>
    </source>
</evidence>
<dbReference type="GO" id="GO:0009245">
    <property type="term" value="P:lipid A biosynthetic process"/>
    <property type="evidence" value="ECO:0007669"/>
    <property type="project" value="UniProtKB-UniRule"/>
</dbReference>
<dbReference type="HAMAP" id="MF_00575">
    <property type="entry name" value="LpxH"/>
    <property type="match status" value="1"/>
</dbReference>
<reference evidence="13" key="1">
    <citation type="submission" date="2016-10" db="EMBL/GenBank/DDBJ databases">
        <authorList>
            <person name="Varghese N."/>
            <person name="Submissions S."/>
        </authorList>
    </citation>
    <scope>NUCLEOTIDE SEQUENCE [LARGE SCALE GENOMIC DNA]</scope>
    <source>
        <strain evidence="13">CGMCC 1.7062</strain>
    </source>
</reference>
<evidence type="ECO:0000256" key="1">
    <source>
        <dbReference type="ARBA" id="ARBA00022475"/>
    </source>
</evidence>
<dbReference type="PANTHER" id="PTHR34990:SF1">
    <property type="entry name" value="UDP-2,3-DIACYLGLUCOSAMINE HYDROLASE"/>
    <property type="match status" value="1"/>
</dbReference>
<keyword evidence="5 10" id="KW-0479">Metal-binding</keyword>
<keyword evidence="8 10" id="KW-0472">Membrane</keyword>
<keyword evidence="3 10" id="KW-0997">Cell inner membrane</keyword>
<organism evidence="12 13">
    <name type="scientific">Vibrio hangzhouensis</name>
    <dbReference type="NCBI Taxonomy" id="462991"/>
    <lineage>
        <taxon>Bacteria</taxon>
        <taxon>Pseudomonadati</taxon>
        <taxon>Pseudomonadota</taxon>
        <taxon>Gammaproteobacteria</taxon>
        <taxon>Vibrionales</taxon>
        <taxon>Vibrionaceae</taxon>
        <taxon>Vibrio</taxon>
    </lineage>
</organism>
<feature type="binding site" evidence="10">
    <location>
        <position position="53"/>
    </location>
    <ligand>
        <name>Mn(2+)</name>
        <dbReference type="ChEBI" id="CHEBI:29035"/>
        <label>2</label>
    </ligand>
</feature>
<keyword evidence="2 10" id="KW-0444">Lipid biosynthesis</keyword>
<dbReference type="InterPro" id="IPR004843">
    <property type="entry name" value="Calcineurin-like_PHP"/>
</dbReference>
<evidence type="ECO:0000313" key="13">
    <source>
        <dbReference type="Proteomes" id="UP000236721"/>
    </source>
</evidence>
<dbReference type="NCBIfam" id="NF003743">
    <property type="entry name" value="PRK05340.1"/>
    <property type="match status" value="1"/>
</dbReference>
<dbReference type="InterPro" id="IPR010138">
    <property type="entry name" value="UDP-diacylglucosamine_Hdrlase"/>
</dbReference>
<feature type="binding site" evidence="10">
    <location>
        <position position="179"/>
    </location>
    <ligand>
        <name>substrate</name>
    </ligand>
</feature>
<comment type="pathway">
    <text evidence="10">Glycolipid biosynthesis; lipid IV(A) biosynthesis; lipid IV(A) from (3R)-3-hydroxytetradecanoyl-[acyl-carrier-protein] and UDP-N-acetyl-alpha-D-glucosamine: step 4/6.</text>
</comment>
<feature type="binding site" evidence="10">
    <location>
        <position position="209"/>
    </location>
    <ligand>
        <name>Mn(2+)</name>
        <dbReference type="ChEBI" id="CHEBI:29035"/>
        <label>1</label>
    </ligand>
</feature>
<dbReference type="Gene3D" id="3.60.21.10">
    <property type="match status" value="1"/>
</dbReference>